<name>F4RM19_MELLP</name>
<dbReference type="HOGENOM" id="CLU_1777904_0_0_1"/>
<dbReference type="InParanoid" id="F4RM19"/>
<dbReference type="RefSeq" id="XP_007410105.1">
    <property type="nucleotide sequence ID" value="XM_007410043.1"/>
</dbReference>
<gene>
    <name evidence="2" type="ORF">MELLADRAFT_106605</name>
</gene>
<keyword evidence="1" id="KW-1133">Transmembrane helix</keyword>
<dbReference type="AlphaFoldDB" id="F4RM19"/>
<evidence type="ECO:0000256" key="1">
    <source>
        <dbReference type="SAM" id="Phobius"/>
    </source>
</evidence>
<dbReference type="OrthoDB" id="2503731at2759"/>
<proteinExistence type="predicted"/>
<sequence>MATCTAEQSVHWQKIQRRLDEDHRTLVQHAIMAYLSTSIFIPIVAFQFAYKGPTFVQDEKWLVLTQIARRTLKMHREVRQSCRLRDTEKDLDCSGQSINTTNGSSVKLELTDLCPPEDAKDELNTVKAVRALDEDIVQREAVRFVV</sequence>
<organism evidence="3">
    <name type="scientific">Melampsora larici-populina (strain 98AG31 / pathotype 3-4-7)</name>
    <name type="common">Poplar leaf rust fungus</name>
    <dbReference type="NCBI Taxonomy" id="747676"/>
    <lineage>
        <taxon>Eukaryota</taxon>
        <taxon>Fungi</taxon>
        <taxon>Dikarya</taxon>
        <taxon>Basidiomycota</taxon>
        <taxon>Pucciniomycotina</taxon>
        <taxon>Pucciniomycetes</taxon>
        <taxon>Pucciniales</taxon>
        <taxon>Melampsoraceae</taxon>
        <taxon>Melampsora</taxon>
    </lineage>
</organism>
<protein>
    <submittedName>
        <fullName evidence="2">Uncharacterized protein</fullName>
    </submittedName>
</protein>
<evidence type="ECO:0000313" key="2">
    <source>
        <dbReference type="EMBL" id="EGG06665.1"/>
    </source>
</evidence>
<dbReference type="VEuPathDB" id="FungiDB:MELLADRAFT_106605"/>
<evidence type="ECO:0000313" key="3">
    <source>
        <dbReference type="Proteomes" id="UP000001072"/>
    </source>
</evidence>
<keyword evidence="1" id="KW-0812">Transmembrane</keyword>
<feature type="transmembrane region" description="Helical" evidence="1">
    <location>
        <begin position="31"/>
        <end position="50"/>
    </location>
</feature>
<accession>F4RM19</accession>
<dbReference type="KEGG" id="mlr:MELLADRAFT_106605"/>
<dbReference type="GeneID" id="18922940"/>
<keyword evidence="3" id="KW-1185">Reference proteome</keyword>
<keyword evidence="1" id="KW-0472">Membrane</keyword>
<dbReference type="EMBL" id="GL883107">
    <property type="protein sequence ID" value="EGG06665.1"/>
    <property type="molecule type" value="Genomic_DNA"/>
</dbReference>
<reference evidence="3" key="1">
    <citation type="journal article" date="2011" name="Proc. Natl. Acad. Sci. U.S.A.">
        <title>Obligate biotrophy features unraveled by the genomic analysis of rust fungi.</title>
        <authorList>
            <person name="Duplessis S."/>
            <person name="Cuomo C.A."/>
            <person name="Lin Y.-C."/>
            <person name="Aerts A."/>
            <person name="Tisserant E."/>
            <person name="Veneault-Fourrey C."/>
            <person name="Joly D.L."/>
            <person name="Hacquard S."/>
            <person name="Amselem J."/>
            <person name="Cantarel B.L."/>
            <person name="Chiu R."/>
            <person name="Coutinho P.M."/>
            <person name="Feau N."/>
            <person name="Field M."/>
            <person name="Frey P."/>
            <person name="Gelhaye E."/>
            <person name="Goldberg J."/>
            <person name="Grabherr M.G."/>
            <person name="Kodira C.D."/>
            <person name="Kohler A."/>
            <person name="Kuees U."/>
            <person name="Lindquist E.A."/>
            <person name="Lucas S.M."/>
            <person name="Mago R."/>
            <person name="Mauceli E."/>
            <person name="Morin E."/>
            <person name="Murat C."/>
            <person name="Pangilinan J.L."/>
            <person name="Park R."/>
            <person name="Pearson M."/>
            <person name="Quesneville H."/>
            <person name="Rouhier N."/>
            <person name="Sakthikumar S."/>
            <person name="Salamov A.A."/>
            <person name="Schmutz J."/>
            <person name="Selles B."/>
            <person name="Shapiro H."/>
            <person name="Tanguay P."/>
            <person name="Tuskan G.A."/>
            <person name="Henrissat B."/>
            <person name="Van de Peer Y."/>
            <person name="Rouze P."/>
            <person name="Ellis J.G."/>
            <person name="Dodds P.N."/>
            <person name="Schein J.E."/>
            <person name="Zhong S."/>
            <person name="Hamelin R.C."/>
            <person name="Grigoriev I.V."/>
            <person name="Szabo L.J."/>
            <person name="Martin F."/>
        </authorList>
    </citation>
    <scope>NUCLEOTIDE SEQUENCE [LARGE SCALE GENOMIC DNA]</scope>
    <source>
        <strain evidence="3">98AG31 / pathotype 3-4-7</strain>
    </source>
</reference>
<dbReference type="Proteomes" id="UP000001072">
    <property type="component" value="Unassembled WGS sequence"/>
</dbReference>